<evidence type="ECO:0000256" key="1">
    <source>
        <dbReference type="SAM" id="MobiDB-lite"/>
    </source>
</evidence>
<dbReference type="GO" id="GO:0004190">
    <property type="term" value="F:aspartic-type endopeptidase activity"/>
    <property type="evidence" value="ECO:0007669"/>
    <property type="project" value="UniProtKB-EC"/>
</dbReference>
<protein>
    <submittedName>
        <fullName evidence="2">Lipoprotein signal peptidase</fullName>
        <ecNumber evidence="2">3.4.23.36</ecNumber>
    </submittedName>
</protein>
<dbReference type="AlphaFoldDB" id="A0A6J4SHI2"/>
<accession>A0A6J4SHI2</accession>
<keyword evidence="2" id="KW-0449">Lipoprotein</keyword>
<feature type="compositionally biased region" description="Pro residues" evidence="1">
    <location>
        <begin position="149"/>
        <end position="158"/>
    </location>
</feature>
<feature type="non-terminal residue" evidence="2">
    <location>
        <position position="158"/>
    </location>
</feature>
<feature type="region of interest" description="Disordered" evidence="1">
    <location>
        <begin position="1"/>
        <end position="158"/>
    </location>
</feature>
<dbReference type="EMBL" id="CADCVP010000189">
    <property type="protein sequence ID" value="CAA9499540.1"/>
    <property type="molecule type" value="Genomic_DNA"/>
</dbReference>
<feature type="compositionally biased region" description="Basic residues" evidence="1">
    <location>
        <begin position="129"/>
        <end position="141"/>
    </location>
</feature>
<organism evidence="2">
    <name type="scientific">uncultured Solirubrobacteraceae bacterium</name>
    <dbReference type="NCBI Taxonomy" id="1162706"/>
    <lineage>
        <taxon>Bacteria</taxon>
        <taxon>Bacillati</taxon>
        <taxon>Actinomycetota</taxon>
        <taxon>Thermoleophilia</taxon>
        <taxon>Solirubrobacterales</taxon>
        <taxon>Solirubrobacteraceae</taxon>
        <taxon>environmental samples</taxon>
    </lineage>
</organism>
<dbReference type="EC" id="3.4.23.36" evidence="2"/>
<feature type="compositionally biased region" description="Basic residues" evidence="1">
    <location>
        <begin position="7"/>
        <end position="17"/>
    </location>
</feature>
<reference evidence="2" key="1">
    <citation type="submission" date="2020-02" db="EMBL/GenBank/DDBJ databases">
        <authorList>
            <person name="Meier V. D."/>
        </authorList>
    </citation>
    <scope>NUCLEOTIDE SEQUENCE</scope>
    <source>
        <strain evidence="2">AVDCRST_MAG69</strain>
    </source>
</reference>
<evidence type="ECO:0000313" key="2">
    <source>
        <dbReference type="EMBL" id="CAA9499540.1"/>
    </source>
</evidence>
<feature type="compositionally biased region" description="Basic residues" evidence="1">
    <location>
        <begin position="96"/>
        <end position="118"/>
    </location>
</feature>
<name>A0A6J4SHI2_9ACTN</name>
<feature type="compositionally biased region" description="Basic and acidic residues" evidence="1">
    <location>
        <begin position="50"/>
        <end position="59"/>
    </location>
</feature>
<sequence length="158" mass="17877">EPDGRKRPCCRRRRCGPRSRPADQGARARKHRTGRVRRRDPGSGSRQRPQQRDSVRAVLRDGAAAGRDRRSGDAPADRRVRRPRPLPARLAAGRPAARRRVRQPRRPRARRRGHRLHRPAVVAGVQPRRLGHHRRGRRAPVRHGGSAAPPAPGGRPWL</sequence>
<proteinExistence type="predicted"/>
<keyword evidence="2" id="KW-0378">Hydrolase</keyword>
<feature type="compositionally biased region" description="Basic and acidic residues" evidence="1">
    <location>
        <begin position="66"/>
        <end position="78"/>
    </location>
</feature>
<feature type="compositionally biased region" description="Basic residues" evidence="1">
    <location>
        <begin position="27"/>
        <end position="38"/>
    </location>
</feature>
<feature type="non-terminal residue" evidence="2">
    <location>
        <position position="1"/>
    </location>
</feature>
<gene>
    <name evidence="2" type="ORF">AVDCRST_MAG69-1801</name>
</gene>